<dbReference type="InterPro" id="IPR023620">
    <property type="entry name" value="SmpB"/>
</dbReference>
<protein>
    <submittedName>
        <fullName evidence="3">TmRNA-binding protein SmpB</fullName>
    </submittedName>
</protein>
<dbReference type="Gene3D" id="2.40.280.10">
    <property type="match status" value="1"/>
</dbReference>
<dbReference type="HAMAP" id="MF_00023">
    <property type="entry name" value="SmpB"/>
    <property type="match status" value="1"/>
</dbReference>
<reference evidence="3" key="1">
    <citation type="submission" date="2016-10" db="EMBL/GenBank/DDBJ databases">
        <authorList>
            <person name="de Groot N.N."/>
        </authorList>
    </citation>
    <scope>NUCLEOTIDE SEQUENCE</scope>
</reference>
<evidence type="ECO:0000256" key="1">
    <source>
        <dbReference type="ARBA" id="ARBA00022490"/>
    </source>
</evidence>
<dbReference type="PANTHER" id="PTHR30308">
    <property type="entry name" value="TMRNA-BINDING COMPONENT OF TRANS-TRANSLATION TAGGING COMPLEX"/>
    <property type="match status" value="1"/>
</dbReference>
<dbReference type="PROSITE" id="PS01317">
    <property type="entry name" value="SSRP"/>
    <property type="match status" value="1"/>
</dbReference>
<dbReference type="GO" id="GO:0070930">
    <property type="term" value="P:trans-translation-dependent protein tagging"/>
    <property type="evidence" value="ECO:0007669"/>
    <property type="project" value="TreeGrafter"/>
</dbReference>
<dbReference type="GO" id="GO:0003723">
    <property type="term" value="F:RNA binding"/>
    <property type="evidence" value="ECO:0007669"/>
    <property type="project" value="UniProtKB-KW"/>
</dbReference>
<dbReference type="Pfam" id="PF01668">
    <property type="entry name" value="SmpB"/>
    <property type="match status" value="1"/>
</dbReference>
<dbReference type="AlphaFoldDB" id="A0A1W1BDT6"/>
<name>A0A1W1BDT6_9ZZZZ</name>
<keyword evidence="1" id="KW-0963">Cytoplasm</keyword>
<dbReference type="NCBIfam" id="TIGR00086">
    <property type="entry name" value="smpB"/>
    <property type="match status" value="1"/>
</dbReference>
<dbReference type="NCBIfam" id="NF003843">
    <property type="entry name" value="PRK05422.1"/>
    <property type="match status" value="1"/>
</dbReference>
<accession>A0A1W1BDT6</accession>
<dbReference type="SUPFAM" id="SSF74982">
    <property type="entry name" value="Small protein B (SmpB)"/>
    <property type="match status" value="1"/>
</dbReference>
<organism evidence="3">
    <name type="scientific">hydrothermal vent metagenome</name>
    <dbReference type="NCBI Taxonomy" id="652676"/>
    <lineage>
        <taxon>unclassified sequences</taxon>
        <taxon>metagenomes</taxon>
        <taxon>ecological metagenomes</taxon>
    </lineage>
</organism>
<dbReference type="InterPro" id="IPR000037">
    <property type="entry name" value="SsrA-bd_prot"/>
</dbReference>
<dbReference type="GO" id="GO:0005829">
    <property type="term" value="C:cytosol"/>
    <property type="evidence" value="ECO:0007669"/>
    <property type="project" value="TreeGrafter"/>
</dbReference>
<proteinExistence type="inferred from homology"/>
<evidence type="ECO:0000313" key="3">
    <source>
        <dbReference type="EMBL" id="SFV51653.1"/>
    </source>
</evidence>
<dbReference type="InterPro" id="IPR020081">
    <property type="entry name" value="SsrA-bd_prot_CS"/>
</dbReference>
<evidence type="ECO:0000256" key="2">
    <source>
        <dbReference type="ARBA" id="ARBA00022884"/>
    </source>
</evidence>
<dbReference type="PANTHER" id="PTHR30308:SF2">
    <property type="entry name" value="SSRA-BINDING PROTEIN"/>
    <property type="match status" value="1"/>
</dbReference>
<sequence>MAINIVAQNKKARHDYEILEKFEAGIVLQGSEVKALRAKRANLSDAFCRFIQGELHLMNAHIAHLETTNKHYSRDTRTPRKLLLHKKELEKLYIKVHKEGLTIVPLMLYFNERNFAKVSIAIAKGKKLHDKRADMKAKTLDREAQQAMKNRSY</sequence>
<keyword evidence="2" id="KW-0694">RNA-binding</keyword>
<gene>
    <name evidence="3" type="ORF">MNB_SV-8-769</name>
</gene>
<dbReference type="CDD" id="cd09294">
    <property type="entry name" value="SmpB"/>
    <property type="match status" value="1"/>
</dbReference>
<dbReference type="EMBL" id="FPHD01000015">
    <property type="protein sequence ID" value="SFV51653.1"/>
    <property type="molecule type" value="Genomic_DNA"/>
</dbReference>